<keyword evidence="8" id="KW-0735">Signal-anchor</keyword>
<organism evidence="15 16">
    <name type="scientific">Modestobacter italicus (strain DSM 44449 / CECT 9708 / BC 501)</name>
    <dbReference type="NCBI Taxonomy" id="2732864"/>
    <lineage>
        <taxon>Bacteria</taxon>
        <taxon>Bacillati</taxon>
        <taxon>Actinomycetota</taxon>
        <taxon>Actinomycetes</taxon>
        <taxon>Geodermatophilales</taxon>
        <taxon>Geodermatophilaceae</taxon>
        <taxon>Modestobacter</taxon>
    </lineage>
</organism>
<evidence type="ECO:0000256" key="13">
    <source>
        <dbReference type="ARBA" id="ARBA00023180"/>
    </source>
</evidence>
<dbReference type="Pfam" id="PF02485">
    <property type="entry name" value="Branch"/>
    <property type="match status" value="1"/>
</dbReference>
<keyword evidence="3" id="KW-0328">Glycosyltransferase</keyword>
<evidence type="ECO:0000256" key="6">
    <source>
        <dbReference type="ARBA" id="ARBA00022723"/>
    </source>
</evidence>
<evidence type="ECO:0000256" key="2">
    <source>
        <dbReference type="ARBA" id="ARBA00004648"/>
    </source>
</evidence>
<evidence type="ECO:0000256" key="4">
    <source>
        <dbReference type="ARBA" id="ARBA00022679"/>
    </source>
</evidence>
<evidence type="ECO:0000256" key="12">
    <source>
        <dbReference type="ARBA" id="ARBA00023157"/>
    </source>
</evidence>
<evidence type="ECO:0000313" key="16">
    <source>
        <dbReference type="Proteomes" id="UP000006461"/>
    </source>
</evidence>
<gene>
    <name evidence="15" type="ordered locus">MODMU_0530</name>
</gene>
<dbReference type="HOGENOM" id="CLU_882277_0_0_11"/>
<dbReference type="Proteomes" id="UP000006461">
    <property type="component" value="Chromosome"/>
</dbReference>
<evidence type="ECO:0000256" key="10">
    <source>
        <dbReference type="ARBA" id="ARBA00023034"/>
    </source>
</evidence>
<evidence type="ECO:0000256" key="3">
    <source>
        <dbReference type="ARBA" id="ARBA00022676"/>
    </source>
</evidence>
<dbReference type="GO" id="GO:0050650">
    <property type="term" value="P:chondroitin sulfate proteoglycan biosynthetic process"/>
    <property type="evidence" value="ECO:0007669"/>
    <property type="project" value="TreeGrafter"/>
</dbReference>
<accession>I4ERH4</accession>
<proteinExistence type="predicted"/>
<name>I4ERH4_MODI5</name>
<dbReference type="GO" id="GO:0046872">
    <property type="term" value="F:metal ion binding"/>
    <property type="evidence" value="ECO:0007669"/>
    <property type="project" value="UniProtKB-KW"/>
</dbReference>
<evidence type="ECO:0000256" key="7">
    <source>
        <dbReference type="ARBA" id="ARBA00022824"/>
    </source>
</evidence>
<dbReference type="PATRIC" id="fig|477641.3.peg.498"/>
<keyword evidence="12" id="KW-1015">Disulfide bond</keyword>
<keyword evidence="4" id="KW-0808">Transferase</keyword>
<keyword evidence="6" id="KW-0479">Metal-binding</keyword>
<protein>
    <recommendedName>
        <fullName evidence="14">Peptide O-xylosyltransferase</fullName>
    </recommendedName>
</protein>
<dbReference type="PANTHER" id="PTHR46025">
    <property type="entry name" value="XYLOSYLTRANSFERASE OXT"/>
    <property type="match status" value="1"/>
</dbReference>
<keyword evidence="16" id="KW-1185">Reference proteome</keyword>
<dbReference type="GO" id="GO:0015012">
    <property type="term" value="P:heparan sulfate proteoglycan biosynthetic process"/>
    <property type="evidence" value="ECO:0007669"/>
    <property type="project" value="TreeGrafter"/>
</dbReference>
<dbReference type="KEGG" id="mmar:MODMU_0530"/>
<evidence type="ECO:0000256" key="1">
    <source>
        <dbReference type="ARBA" id="ARBA00004323"/>
    </source>
</evidence>
<dbReference type="GO" id="GO:0016020">
    <property type="term" value="C:membrane"/>
    <property type="evidence" value="ECO:0007669"/>
    <property type="project" value="InterPro"/>
</dbReference>
<evidence type="ECO:0000256" key="14">
    <source>
        <dbReference type="ARBA" id="ARBA00042865"/>
    </source>
</evidence>
<keyword evidence="9" id="KW-1133">Transmembrane helix</keyword>
<sequence>MTPLAAIVLAHADPTHVRRLIEALPDVPVFLHVDAKTADTVAEDMVRGASSQVTLCPRLPTSLASWSLVAAELVGLRTALRSTSAEHIAVLSGSDYPLVSAPRLVAELSAWAGSSWMWNQPLPYAPWGTPRHPDGGRWRVEHRFLTRRDRVVYLRDVPLRWPVRREVPAGLELRASAQWKIYARHHAELVLQIVDRHPEMVRFWRSTLVPEESFTTSVLASPTFAGSDALPPCAAHAWYMQWPEGRSDHPEWLTDDAFPALARVVAAPPAEPAEAVGTVAEKPLQRRRLFARKFSSTRSSRLLGRVDAELRTATP</sequence>
<comment type="subcellular location">
    <subcellularLocation>
        <location evidence="2">Endoplasmic reticulum membrane</location>
        <topology evidence="2">Single-pass type II membrane protein</topology>
    </subcellularLocation>
    <subcellularLocation>
        <location evidence="1">Golgi apparatus membrane</location>
        <topology evidence="1">Single-pass type II membrane protein</topology>
    </subcellularLocation>
</comment>
<evidence type="ECO:0000256" key="11">
    <source>
        <dbReference type="ARBA" id="ARBA00023136"/>
    </source>
</evidence>
<evidence type="ECO:0000313" key="15">
    <source>
        <dbReference type="EMBL" id="CCH85987.1"/>
    </source>
</evidence>
<dbReference type="InterPro" id="IPR043538">
    <property type="entry name" value="XYLT"/>
</dbReference>
<dbReference type="GO" id="GO:0030158">
    <property type="term" value="F:protein xylosyltransferase activity"/>
    <property type="evidence" value="ECO:0007669"/>
    <property type="project" value="InterPro"/>
</dbReference>
<dbReference type="EMBL" id="FO203431">
    <property type="protein sequence ID" value="CCH85987.1"/>
    <property type="molecule type" value="Genomic_DNA"/>
</dbReference>
<keyword evidence="7" id="KW-0256">Endoplasmic reticulum</keyword>
<keyword evidence="13" id="KW-0325">Glycoprotein</keyword>
<reference evidence="15 16" key="1">
    <citation type="journal article" date="2012" name="J. Bacteriol.">
        <title>Genome Sequence of Radiation-Resistant Modestobacter marinus Strain BC501, a Representative Actinobacterium That Thrives on Calcareous Stone Surfaces.</title>
        <authorList>
            <person name="Normand P."/>
            <person name="Gury J."/>
            <person name="Pujic P."/>
            <person name="Chouaia B."/>
            <person name="Crotti E."/>
            <person name="Brusetti L."/>
            <person name="Daffonchio D."/>
            <person name="Vacherie B."/>
            <person name="Barbe V."/>
            <person name="Medigue C."/>
            <person name="Calteau A."/>
            <person name="Ghodhbane-Gtari F."/>
            <person name="Essoussi I."/>
            <person name="Nouioui I."/>
            <person name="Abbassi-Ghozzi I."/>
            <person name="Gtari M."/>
        </authorList>
    </citation>
    <scope>NUCLEOTIDE SEQUENCE [LARGE SCALE GENOMIC DNA]</scope>
    <source>
        <strain evidence="16">BC 501</strain>
    </source>
</reference>
<evidence type="ECO:0000256" key="8">
    <source>
        <dbReference type="ARBA" id="ARBA00022968"/>
    </source>
</evidence>
<dbReference type="STRING" id="477641.MODMU_0530"/>
<dbReference type="OMA" id="CATTDAQ"/>
<keyword evidence="10" id="KW-0333">Golgi apparatus</keyword>
<evidence type="ECO:0000256" key="5">
    <source>
        <dbReference type="ARBA" id="ARBA00022692"/>
    </source>
</evidence>
<dbReference type="OrthoDB" id="7943907at2"/>
<dbReference type="PANTHER" id="PTHR46025:SF3">
    <property type="entry name" value="XYLOSYLTRANSFERASE OXT"/>
    <property type="match status" value="1"/>
</dbReference>
<keyword evidence="5" id="KW-0812">Transmembrane</keyword>
<evidence type="ECO:0000256" key="9">
    <source>
        <dbReference type="ARBA" id="ARBA00022989"/>
    </source>
</evidence>
<keyword evidence="11" id="KW-0472">Membrane</keyword>
<dbReference type="InterPro" id="IPR003406">
    <property type="entry name" value="Glyco_trans_14"/>
</dbReference>
<dbReference type="AlphaFoldDB" id="I4ERH4"/>